<feature type="transmembrane region" description="Helical" evidence="7">
    <location>
        <begin position="277"/>
        <end position="301"/>
    </location>
</feature>
<name>A0A1H1KYL4_9FLAO</name>
<evidence type="ECO:0000259" key="8">
    <source>
        <dbReference type="Pfam" id="PF00324"/>
    </source>
</evidence>
<reference evidence="10 11" key="1">
    <citation type="submission" date="2016-10" db="EMBL/GenBank/DDBJ databases">
        <authorList>
            <person name="Varghese N."/>
            <person name="Submissions S."/>
        </authorList>
    </citation>
    <scope>NUCLEOTIDE SEQUENCE [LARGE SCALE GENOMIC DNA]</scope>
    <source>
        <strain evidence="10 11">Mar_2010_102</strain>
    </source>
</reference>
<protein>
    <submittedName>
        <fullName evidence="10">Amino acid transporter</fullName>
    </submittedName>
</protein>
<accession>A0A1H1KYL4</accession>
<comment type="similarity">
    <text evidence="2">Belongs to the SLC12A transporter family.</text>
</comment>
<evidence type="ECO:0000259" key="9">
    <source>
        <dbReference type="Pfam" id="PF03522"/>
    </source>
</evidence>
<keyword evidence="11" id="KW-1185">Reference proteome</keyword>
<dbReference type="GO" id="GO:0016020">
    <property type="term" value="C:membrane"/>
    <property type="evidence" value="ECO:0007669"/>
    <property type="project" value="UniProtKB-SubCell"/>
</dbReference>
<keyword evidence="6 7" id="KW-0472">Membrane</keyword>
<feature type="transmembrane region" description="Helical" evidence="7">
    <location>
        <begin position="341"/>
        <end position="363"/>
    </location>
</feature>
<evidence type="ECO:0000313" key="10">
    <source>
        <dbReference type="EMBL" id="SDR67441.1"/>
    </source>
</evidence>
<keyword evidence="5 7" id="KW-1133">Transmembrane helix</keyword>
<dbReference type="Pfam" id="PF00324">
    <property type="entry name" value="AA_permease"/>
    <property type="match status" value="1"/>
</dbReference>
<sequence>MNIFFSKKKNGNDSPVIPSVKDGLGTFGGVFTPSILTILGVIMYLRFGWVVGNVGLIGTLVIVTLSVSITFLTALSVASIATDQQVRAGGAYYMISRSLGVEAGGAIGIPLFIALALSIALYTVGFAESVVSVFPELDFKTVGVITTILVAVLAMISAKVAIRAQYFIMFGIGLSLISLIFGSPIEETNIEMWSTSVENKESFWVVFAVFFPAVTGIMAGVNMSGDLKNPSKSIPKGTFAAIGVGYLIYMVLPIILASRADAETLIADPLIMRKISYWGDAILIGVWGATLSSAVGSILGAPRVLQALARDRVLPQWLSWLGIGSANDDSPRYGTLFTMGIALIAVYLGNLNIIAPILTMFFLTTYGVLNAAAGIEGILDSPSFRPAFKIHWIFSLLGTLGCIAVMFLINGLATGIAFVFIAIIFVWLQSREMKTAWGDVRRGVWMALVRIGLLHLSTEKASKTWRPNPLVLSGAPTKRWHLIDFASSITHNRGILTVATVLTSKHTTIERRIQMQQNIQDFLTKKSSRGFARVIEADETFKGAEDFVKAYGLASLEPNTIILGDSQNLEYRKRYCDMITKFYKLNRNIIIIRENKKQGFGKREKIDIWWGGLKGNGGLLMILAYLLKSSRLWYDAQVTLKIMVDNEKAAADARQNLSLVIKKLRTGSKLEVIVSNDRSFEEVLQQSSAQADLIFMGMANPDENFESYYSNLQKRLKGLPTTVLVLAAEEISFGEVLMQQDVFRKD</sequence>
<feature type="domain" description="Amino acid permease/ SLC12A" evidence="8">
    <location>
        <begin position="30"/>
        <end position="458"/>
    </location>
</feature>
<feature type="transmembrane region" description="Helical" evidence="7">
    <location>
        <begin position="103"/>
        <end position="127"/>
    </location>
</feature>
<feature type="domain" description="SLC12A transporter C-terminal" evidence="9">
    <location>
        <begin position="480"/>
        <end position="595"/>
    </location>
</feature>
<feature type="transmembrane region" description="Helical" evidence="7">
    <location>
        <begin position="57"/>
        <end position="82"/>
    </location>
</feature>
<evidence type="ECO:0000256" key="5">
    <source>
        <dbReference type="ARBA" id="ARBA00022989"/>
    </source>
</evidence>
<gene>
    <name evidence="10" type="ORF">SAMN04488552_0399</name>
</gene>
<proteinExistence type="inferred from homology"/>
<feature type="transmembrane region" description="Helical" evidence="7">
    <location>
        <begin position="139"/>
        <end position="157"/>
    </location>
</feature>
<dbReference type="EMBL" id="LT629745">
    <property type="protein sequence ID" value="SDR67441.1"/>
    <property type="molecule type" value="Genomic_DNA"/>
</dbReference>
<evidence type="ECO:0000256" key="7">
    <source>
        <dbReference type="SAM" id="Phobius"/>
    </source>
</evidence>
<dbReference type="PANTHER" id="PTHR11827">
    <property type="entry name" value="SOLUTE CARRIER FAMILY 12, CATION COTRANSPORTERS"/>
    <property type="match status" value="1"/>
</dbReference>
<keyword evidence="4 7" id="KW-0812">Transmembrane</keyword>
<dbReference type="InterPro" id="IPR018491">
    <property type="entry name" value="SLC12_C"/>
</dbReference>
<dbReference type="Proteomes" id="UP000198858">
    <property type="component" value="Chromosome I"/>
</dbReference>
<comment type="subcellular location">
    <subcellularLocation>
        <location evidence="1">Membrane</location>
        <topology evidence="1">Multi-pass membrane protein</topology>
    </subcellularLocation>
</comment>
<feature type="transmembrane region" description="Helical" evidence="7">
    <location>
        <begin position="203"/>
        <end position="225"/>
    </location>
</feature>
<evidence type="ECO:0000256" key="3">
    <source>
        <dbReference type="ARBA" id="ARBA00022448"/>
    </source>
</evidence>
<dbReference type="InterPro" id="IPR004842">
    <property type="entry name" value="SLC12A_fam"/>
</dbReference>
<dbReference type="Gene3D" id="1.20.1740.10">
    <property type="entry name" value="Amino acid/polyamine transporter I"/>
    <property type="match status" value="1"/>
</dbReference>
<evidence type="ECO:0000256" key="4">
    <source>
        <dbReference type="ARBA" id="ARBA00022692"/>
    </source>
</evidence>
<feature type="transmembrane region" description="Helical" evidence="7">
    <location>
        <begin position="24"/>
        <end position="45"/>
    </location>
</feature>
<evidence type="ECO:0000256" key="6">
    <source>
        <dbReference type="ARBA" id="ARBA00023136"/>
    </source>
</evidence>
<dbReference type="InterPro" id="IPR004841">
    <property type="entry name" value="AA-permease/SLC12A_dom"/>
</dbReference>
<feature type="transmembrane region" description="Helical" evidence="7">
    <location>
        <begin position="164"/>
        <end position="183"/>
    </location>
</feature>
<keyword evidence="3" id="KW-0813">Transport</keyword>
<evidence type="ECO:0000313" key="11">
    <source>
        <dbReference type="Proteomes" id="UP000198858"/>
    </source>
</evidence>
<evidence type="ECO:0000256" key="2">
    <source>
        <dbReference type="ARBA" id="ARBA00010593"/>
    </source>
</evidence>
<dbReference type="Pfam" id="PF03522">
    <property type="entry name" value="SLC12"/>
    <property type="match status" value="1"/>
</dbReference>
<dbReference type="FunFam" id="1.20.1740.10:FF:000013">
    <property type="entry name" value="Solute carrier family 12 member"/>
    <property type="match status" value="1"/>
</dbReference>
<feature type="transmembrane region" description="Helical" evidence="7">
    <location>
        <begin position="237"/>
        <end position="257"/>
    </location>
</feature>
<evidence type="ECO:0000256" key="1">
    <source>
        <dbReference type="ARBA" id="ARBA00004141"/>
    </source>
</evidence>
<dbReference type="STRING" id="1250231.SAMN04488552_0399"/>
<dbReference type="AlphaFoldDB" id="A0A1H1KYL4"/>
<dbReference type="GO" id="GO:0015377">
    <property type="term" value="F:chloride:monoatomic cation symporter activity"/>
    <property type="evidence" value="ECO:0007669"/>
    <property type="project" value="InterPro"/>
</dbReference>
<dbReference type="PANTHER" id="PTHR11827:SF72">
    <property type="entry name" value="GH08340P"/>
    <property type="match status" value="1"/>
</dbReference>
<dbReference type="RefSeq" id="WP_089661087.1">
    <property type="nucleotide sequence ID" value="NZ_LT629745.1"/>
</dbReference>
<feature type="transmembrane region" description="Helical" evidence="7">
    <location>
        <begin position="392"/>
        <end position="425"/>
    </location>
</feature>
<organism evidence="10 11">
    <name type="scientific">Christiangramia echinicola</name>
    <dbReference type="NCBI Taxonomy" id="279359"/>
    <lineage>
        <taxon>Bacteria</taxon>
        <taxon>Pseudomonadati</taxon>
        <taxon>Bacteroidota</taxon>
        <taxon>Flavobacteriia</taxon>
        <taxon>Flavobacteriales</taxon>
        <taxon>Flavobacteriaceae</taxon>
        <taxon>Christiangramia</taxon>
    </lineage>
</organism>